<feature type="region of interest" description="Disordered" evidence="1">
    <location>
        <begin position="394"/>
        <end position="609"/>
    </location>
</feature>
<keyword evidence="2" id="KW-0472">Membrane</keyword>
<dbReference type="KEGG" id="acad:UA74_01585"/>
<reference evidence="4" key="1">
    <citation type="submission" date="2016-06" db="EMBL/GenBank/DDBJ databases">
        <title>Complete genome sequence of Actinoalloteichus fjordicus DSM 46855 (=ADI127-17), type strain of the new species Actinoalloteichus fjordicus.</title>
        <authorList>
            <person name="Ruckert C."/>
            <person name="Nouioui I."/>
            <person name="Willmese J."/>
            <person name="van Wezel G."/>
            <person name="Klenk H.-P."/>
            <person name="Kalinowski J."/>
            <person name="Zotchev S.B."/>
        </authorList>
    </citation>
    <scope>NUCLEOTIDE SEQUENCE [LARGE SCALE GENOMIC DNA]</scope>
    <source>
        <strain evidence="4">ADI127-7</strain>
    </source>
</reference>
<dbReference type="EMBL" id="CP016076">
    <property type="protein sequence ID" value="APU12405.1"/>
    <property type="molecule type" value="Genomic_DNA"/>
</dbReference>
<evidence type="ECO:0000313" key="3">
    <source>
        <dbReference type="EMBL" id="APU12405.1"/>
    </source>
</evidence>
<name>A0AAC9L8N4_9PSEU</name>
<evidence type="ECO:0000256" key="1">
    <source>
        <dbReference type="SAM" id="MobiDB-lite"/>
    </source>
</evidence>
<dbReference type="Pfam" id="PF13367">
    <property type="entry name" value="PrsW-protease"/>
    <property type="match status" value="1"/>
</dbReference>
<evidence type="ECO:0000256" key="2">
    <source>
        <dbReference type="SAM" id="Phobius"/>
    </source>
</evidence>
<keyword evidence="2" id="KW-0812">Transmembrane</keyword>
<sequence>MTGLALLGLCGLVLLGVTHARVGAVAMLVGAAAALLPVGPVIATILWVDRWEPEPPRLLRTAFLWGACGATITALLINDTAQVVGEALLGAGGGNVAAALVSAPLFEEAAKGLFVLGVFLRRRQEFDGIVDGIVYAGMTGVGFAFTENITYFGLAFVQGGFGDATSGVIAVFLLRGVLSPFTHPLFGAMFGIGLGIAAITTRRRLRAAAPLIGYLVGVLLHALWNGAAVLGGGRVFLDVYFLVMVPIFLSTIALVLWQRRREQRIVVAQLPGFAAEGWIAASEIGLLASLTGRKGWRAAVRRRSGEAAAKAVADYQAAVTELAFLRDQRARGRPVQAPAARLGHAVDHLLRTREAARRSPEALDVAARDAAGIRRLARPRRRVEYAVTRPIGDAARQHAASAASTPRMTDAPRVPVRPVEATWPGGTGPGAPSVPRSIPPQPAPQRSGVSVPQRSGVSAPQRSGASAPQRSGASIPERSGTARTEVGGEPIATPAGQPDGDGTCVPTSTNSGPAALDRRTRPPEPRRPGFAALRPESVVSGVQRLDPAGPPPPRIPDLAGPGLAEDTAPLADPLGTDPASTETAGATPAPRVPETAEPVDPAGARSAEA</sequence>
<feature type="transmembrane region" description="Helical" evidence="2">
    <location>
        <begin position="97"/>
        <end position="120"/>
    </location>
</feature>
<feature type="transmembrane region" description="Helical" evidence="2">
    <location>
        <begin position="60"/>
        <end position="77"/>
    </location>
</feature>
<proteinExistence type="predicted"/>
<accession>A0AAC9L8N4</accession>
<dbReference type="InterPro" id="IPR026898">
    <property type="entry name" value="PrsW"/>
</dbReference>
<feature type="transmembrane region" description="Helical" evidence="2">
    <location>
        <begin position="211"/>
        <end position="233"/>
    </location>
</feature>
<feature type="transmembrane region" description="Helical" evidence="2">
    <location>
        <begin position="239"/>
        <end position="257"/>
    </location>
</feature>
<gene>
    <name evidence="3" type="ORF">UA74_01585</name>
</gene>
<feature type="transmembrane region" description="Helical" evidence="2">
    <location>
        <begin position="30"/>
        <end position="48"/>
    </location>
</feature>
<keyword evidence="2" id="KW-1133">Transmembrane helix</keyword>
<evidence type="ECO:0000313" key="4">
    <source>
        <dbReference type="Proteomes" id="UP000185511"/>
    </source>
</evidence>
<dbReference type="PANTHER" id="PTHR36844">
    <property type="entry name" value="PROTEASE PRSW"/>
    <property type="match status" value="1"/>
</dbReference>
<dbReference type="AlphaFoldDB" id="A0AAC9L8N4"/>
<keyword evidence="4" id="KW-1185">Reference proteome</keyword>
<dbReference type="GO" id="GO:0008233">
    <property type="term" value="F:peptidase activity"/>
    <property type="evidence" value="ECO:0007669"/>
    <property type="project" value="InterPro"/>
</dbReference>
<feature type="compositionally biased region" description="Basic and acidic residues" evidence="1">
    <location>
        <begin position="516"/>
        <end position="527"/>
    </location>
</feature>
<dbReference type="PANTHER" id="PTHR36844:SF1">
    <property type="entry name" value="PROTEASE PRSW"/>
    <property type="match status" value="1"/>
</dbReference>
<feature type="transmembrane region" description="Helical" evidence="2">
    <location>
        <begin position="177"/>
        <end position="199"/>
    </location>
</feature>
<dbReference type="Proteomes" id="UP000185511">
    <property type="component" value="Chromosome"/>
</dbReference>
<feature type="transmembrane region" description="Helical" evidence="2">
    <location>
        <begin position="132"/>
        <end position="157"/>
    </location>
</feature>
<organism evidence="3 4">
    <name type="scientific">Actinoalloteichus fjordicus</name>
    <dbReference type="NCBI Taxonomy" id="1612552"/>
    <lineage>
        <taxon>Bacteria</taxon>
        <taxon>Bacillati</taxon>
        <taxon>Actinomycetota</taxon>
        <taxon>Actinomycetes</taxon>
        <taxon>Pseudonocardiales</taxon>
        <taxon>Pseudonocardiaceae</taxon>
        <taxon>Actinoalloteichus</taxon>
    </lineage>
</organism>
<feature type="compositionally biased region" description="Polar residues" evidence="1">
    <location>
        <begin position="447"/>
        <end position="472"/>
    </location>
</feature>
<protein>
    <submittedName>
        <fullName evidence="3">Membrane protein</fullName>
    </submittedName>
</protein>